<dbReference type="EMBL" id="JACJSI010000024">
    <property type="protein sequence ID" value="MBD2530762.1"/>
    <property type="molecule type" value="Genomic_DNA"/>
</dbReference>
<evidence type="ECO:0000313" key="1">
    <source>
        <dbReference type="EMBL" id="MBD2530762.1"/>
    </source>
</evidence>
<name>A0ABR8DMS7_9NOSO</name>
<dbReference type="Proteomes" id="UP000623440">
    <property type="component" value="Unassembled WGS sequence"/>
</dbReference>
<reference evidence="1 2" key="1">
    <citation type="journal article" date="2020" name="ISME J.">
        <title>Comparative genomics reveals insights into cyanobacterial evolution and habitat adaptation.</title>
        <authorList>
            <person name="Chen M.Y."/>
            <person name="Teng W.K."/>
            <person name="Zhao L."/>
            <person name="Hu C.X."/>
            <person name="Zhou Y.K."/>
            <person name="Han B.P."/>
            <person name="Song L.R."/>
            <person name="Shu W.S."/>
        </authorList>
    </citation>
    <scope>NUCLEOTIDE SEQUENCE [LARGE SCALE GENOMIC DNA]</scope>
    <source>
        <strain evidence="1 2">FACHB-838</strain>
    </source>
</reference>
<dbReference type="RefSeq" id="WP_190941319.1">
    <property type="nucleotide sequence ID" value="NZ_JACJSI010000024.1"/>
</dbReference>
<comment type="caution">
    <text evidence="1">The sequence shown here is derived from an EMBL/GenBank/DDBJ whole genome shotgun (WGS) entry which is preliminary data.</text>
</comment>
<evidence type="ECO:0000313" key="2">
    <source>
        <dbReference type="Proteomes" id="UP000623440"/>
    </source>
</evidence>
<organism evidence="1 2">
    <name type="scientific">Nostoc flagelliforme FACHB-838</name>
    <dbReference type="NCBI Taxonomy" id="2692904"/>
    <lineage>
        <taxon>Bacteria</taxon>
        <taxon>Bacillati</taxon>
        <taxon>Cyanobacteriota</taxon>
        <taxon>Cyanophyceae</taxon>
        <taxon>Nostocales</taxon>
        <taxon>Nostocaceae</taxon>
        <taxon>Nostoc</taxon>
    </lineage>
</organism>
<proteinExistence type="predicted"/>
<protein>
    <submittedName>
        <fullName evidence="1">Uncharacterized protein</fullName>
    </submittedName>
</protein>
<accession>A0ABR8DMS7</accession>
<gene>
    <name evidence="1" type="ORF">H6G97_14735</name>
</gene>
<keyword evidence="2" id="KW-1185">Reference proteome</keyword>
<sequence length="46" mass="5040">MWITSRYKVLPCNAIVGGSASQFDLQVLHSQAAAQERGINSILDHI</sequence>